<dbReference type="EMBL" id="FPHB01000046">
    <property type="protein sequence ID" value="SFV59514.1"/>
    <property type="molecule type" value="Genomic_DNA"/>
</dbReference>
<feature type="domain" description="Adaptor protein ClpS core" evidence="1">
    <location>
        <begin position="18"/>
        <end position="94"/>
    </location>
</feature>
<proteinExistence type="inferred from homology"/>
<dbReference type="InterPro" id="IPR003769">
    <property type="entry name" value="ClpS_core"/>
</dbReference>
<dbReference type="SUPFAM" id="SSF54736">
    <property type="entry name" value="ClpS-like"/>
    <property type="match status" value="1"/>
</dbReference>
<organism evidence="2">
    <name type="scientific">hydrothermal vent metagenome</name>
    <dbReference type="NCBI Taxonomy" id="652676"/>
    <lineage>
        <taxon>unclassified sequences</taxon>
        <taxon>metagenomes</taxon>
        <taxon>ecological metagenomes</taxon>
    </lineage>
</organism>
<sequence>MAIKSDLELEEEVDLAFPKKYKVFLLNDDYTTMDFVVDILMKIFHKSYEEAERIMLEIHKKDRGLCGVYSYEIAETKVAQVHKAARENGFPLKAYMEEE</sequence>
<keyword evidence="2" id="KW-0378">Hydrolase</keyword>
<dbReference type="InterPro" id="IPR014719">
    <property type="entry name" value="Ribosomal_bL12_C/ClpS-like"/>
</dbReference>
<dbReference type="AlphaFoldDB" id="A0A1W1C190"/>
<dbReference type="PANTHER" id="PTHR33473:SF19">
    <property type="entry name" value="ATP-DEPENDENT CLP PROTEASE ADAPTER PROTEIN CLPS"/>
    <property type="match status" value="1"/>
</dbReference>
<dbReference type="Gene3D" id="3.30.1390.10">
    <property type="match status" value="1"/>
</dbReference>
<gene>
    <name evidence="2" type="ORF">MNB_SM-7-103</name>
</gene>
<protein>
    <submittedName>
        <fullName evidence="2">ATP-dependent Clp protease adaptor protein ClpS</fullName>
    </submittedName>
</protein>
<dbReference type="GO" id="GO:0030163">
    <property type="term" value="P:protein catabolic process"/>
    <property type="evidence" value="ECO:0007669"/>
    <property type="project" value="InterPro"/>
</dbReference>
<keyword evidence="2" id="KW-0645">Protease</keyword>
<dbReference type="FunFam" id="3.30.1390.10:FF:000002">
    <property type="entry name" value="ATP-dependent Clp protease adapter protein ClpS"/>
    <property type="match status" value="1"/>
</dbReference>
<dbReference type="Pfam" id="PF02617">
    <property type="entry name" value="ClpS"/>
    <property type="match status" value="1"/>
</dbReference>
<accession>A0A1W1C190</accession>
<dbReference type="GO" id="GO:0008233">
    <property type="term" value="F:peptidase activity"/>
    <property type="evidence" value="ECO:0007669"/>
    <property type="project" value="UniProtKB-KW"/>
</dbReference>
<dbReference type="GO" id="GO:0006508">
    <property type="term" value="P:proteolysis"/>
    <property type="evidence" value="ECO:0007669"/>
    <property type="project" value="UniProtKB-KW"/>
</dbReference>
<reference evidence="2" key="1">
    <citation type="submission" date="2016-10" db="EMBL/GenBank/DDBJ databases">
        <authorList>
            <person name="de Groot N.N."/>
        </authorList>
    </citation>
    <scope>NUCLEOTIDE SEQUENCE</scope>
</reference>
<evidence type="ECO:0000313" key="2">
    <source>
        <dbReference type="EMBL" id="SFV59514.1"/>
    </source>
</evidence>
<dbReference type="HAMAP" id="MF_00302">
    <property type="entry name" value="ClpS"/>
    <property type="match status" value="1"/>
</dbReference>
<name>A0A1W1C190_9ZZZZ</name>
<evidence type="ECO:0000259" key="1">
    <source>
        <dbReference type="Pfam" id="PF02617"/>
    </source>
</evidence>
<dbReference type="InterPro" id="IPR022935">
    <property type="entry name" value="ClpS"/>
</dbReference>
<dbReference type="PANTHER" id="PTHR33473">
    <property type="entry name" value="ATP-DEPENDENT CLP PROTEASE ADAPTER PROTEIN CLPS1, CHLOROPLASTIC"/>
    <property type="match status" value="1"/>
</dbReference>